<gene>
    <name evidence="2" type="ORF">AB8O55_29015</name>
</gene>
<evidence type="ECO:0000256" key="1">
    <source>
        <dbReference type="SAM" id="SignalP"/>
    </source>
</evidence>
<evidence type="ECO:0000313" key="2">
    <source>
        <dbReference type="EMBL" id="MEY8043468.1"/>
    </source>
</evidence>
<sequence>MARKLATVLVATALAAGGATGAAAAPVAAPAAADPTLDLAHFELRPNRMGTELKDRVALLDAELPNVGVASVMTDANRAGQAGPGTCNDNAVGSATIEVVQSLCFNSGDNSTALWYPQGVTTIADAQDDKEWGDGNHPILISWYDSSTKDGVDDAEDDLEKGVRISFMDPTSGQYRHVLLVYPTINSYGNPSYMSVRTEQTGAGTSLHAGGIVWYGNFLYVADTGRGFRVFDMRHIYDLGAADNGTTQDRAQIGRRDGVYHGHGYRYVMPQVASWTSTAAKAEKCGADSGALRFSYAGLDRSGLDHMTAGEYCAGPEERNGRVAAWPMAGAVRDGEQITDTSYRWQADAAHKLPDSNIQGAVRFDDRWYLSRSRGSGFLDNGDLYRTTPADAAAEDLRIDGQMVAAIGPEDLSHWEDGRGGTTLGAMWTVAEHPNKRMVYSVRPARSMG</sequence>
<organism evidence="2 3">
    <name type="scientific">Saccharopolyspora cebuensis</name>
    <dbReference type="NCBI Taxonomy" id="418759"/>
    <lineage>
        <taxon>Bacteria</taxon>
        <taxon>Bacillati</taxon>
        <taxon>Actinomycetota</taxon>
        <taxon>Actinomycetes</taxon>
        <taxon>Pseudonocardiales</taxon>
        <taxon>Pseudonocardiaceae</taxon>
        <taxon>Saccharopolyspora</taxon>
    </lineage>
</organism>
<name>A0ABV4CQV3_9PSEU</name>
<dbReference type="RefSeq" id="WP_345364586.1">
    <property type="nucleotide sequence ID" value="NZ_BAABII010000012.1"/>
</dbReference>
<feature type="signal peptide" evidence="1">
    <location>
        <begin position="1"/>
        <end position="24"/>
    </location>
</feature>
<proteinExistence type="predicted"/>
<evidence type="ECO:0008006" key="4">
    <source>
        <dbReference type="Google" id="ProtNLM"/>
    </source>
</evidence>
<evidence type="ECO:0000313" key="3">
    <source>
        <dbReference type="Proteomes" id="UP001564626"/>
    </source>
</evidence>
<accession>A0ABV4CQV3</accession>
<protein>
    <recommendedName>
        <fullName evidence="4">Secreted protein</fullName>
    </recommendedName>
</protein>
<reference evidence="2 3" key="1">
    <citation type="submission" date="2024-08" db="EMBL/GenBank/DDBJ databases">
        <title>Genome mining of Saccharopolyspora cebuensis PGLac3 from Nigerian medicinal plant.</title>
        <authorList>
            <person name="Ezeobiora C.E."/>
            <person name="Igbokwe N.H."/>
            <person name="Amin D.H."/>
            <person name="Mendie U.E."/>
        </authorList>
    </citation>
    <scope>NUCLEOTIDE SEQUENCE [LARGE SCALE GENOMIC DNA]</scope>
    <source>
        <strain evidence="2 3">PGLac3</strain>
    </source>
</reference>
<keyword evidence="3" id="KW-1185">Reference proteome</keyword>
<keyword evidence="1" id="KW-0732">Signal</keyword>
<dbReference type="Proteomes" id="UP001564626">
    <property type="component" value="Unassembled WGS sequence"/>
</dbReference>
<comment type="caution">
    <text evidence="2">The sequence shown here is derived from an EMBL/GenBank/DDBJ whole genome shotgun (WGS) entry which is preliminary data.</text>
</comment>
<feature type="chain" id="PRO_5046397148" description="Secreted protein" evidence="1">
    <location>
        <begin position="25"/>
        <end position="449"/>
    </location>
</feature>
<dbReference type="EMBL" id="JBGEHV010000098">
    <property type="protein sequence ID" value="MEY8043468.1"/>
    <property type="molecule type" value="Genomic_DNA"/>
</dbReference>